<organism evidence="1 2">
    <name type="scientific">Oedothorax gibbosus</name>
    <dbReference type="NCBI Taxonomy" id="931172"/>
    <lineage>
        <taxon>Eukaryota</taxon>
        <taxon>Metazoa</taxon>
        <taxon>Ecdysozoa</taxon>
        <taxon>Arthropoda</taxon>
        <taxon>Chelicerata</taxon>
        <taxon>Arachnida</taxon>
        <taxon>Araneae</taxon>
        <taxon>Araneomorphae</taxon>
        <taxon>Entelegynae</taxon>
        <taxon>Araneoidea</taxon>
        <taxon>Linyphiidae</taxon>
        <taxon>Erigoninae</taxon>
        <taxon>Oedothorax</taxon>
    </lineage>
</organism>
<protein>
    <submittedName>
        <fullName evidence="1">Uncharacterized protein</fullName>
    </submittedName>
</protein>
<dbReference type="Proteomes" id="UP000827092">
    <property type="component" value="Unassembled WGS sequence"/>
</dbReference>
<accession>A0AAV6U7P9</accession>
<name>A0AAV6U7P9_9ARAC</name>
<evidence type="ECO:0000313" key="1">
    <source>
        <dbReference type="EMBL" id="KAG8179630.1"/>
    </source>
</evidence>
<evidence type="ECO:0000313" key="2">
    <source>
        <dbReference type="Proteomes" id="UP000827092"/>
    </source>
</evidence>
<sequence>MTRNKNDAKAPKGIQQQLLDILNIPQRKRLPDEDEEDHALLDICITPSLHCAIIGVVLTEGVIDDLL</sequence>
<dbReference type="AlphaFoldDB" id="A0AAV6U7P9"/>
<proteinExistence type="predicted"/>
<gene>
    <name evidence="1" type="ORF">JTE90_026247</name>
</gene>
<comment type="caution">
    <text evidence="1">The sequence shown here is derived from an EMBL/GenBank/DDBJ whole genome shotgun (WGS) entry which is preliminary data.</text>
</comment>
<reference evidence="1 2" key="1">
    <citation type="journal article" date="2022" name="Nat. Ecol. Evol.">
        <title>A masculinizing supergene underlies an exaggerated male reproductive morph in a spider.</title>
        <authorList>
            <person name="Hendrickx F."/>
            <person name="De Corte Z."/>
            <person name="Sonet G."/>
            <person name="Van Belleghem S.M."/>
            <person name="Kostlbacher S."/>
            <person name="Vangestel C."/>
        </authorList>
    </citation>
    <scope>NUCLEOTIDE SEQUENCE [LARGE SCALE GENOMIC DNA]</scope>
    <source>
        <strain evidence="1">W744_W776</strain>
    </source>
</reference>
<dbReference type="EMBL" id="JAFNEN010000611">
    <property type="protein sequence ID" value="KAG8179630.1"/>
    <property type="molecule type" value="Genomic_DNA"/>
</dbReference>
<keyword evidence="2" id="KW-1185">Reference proteome</keyword>